<evidence type="ECO:0000256" key="5">
    <source>
        <dbReference type="RuleBase" id="RU361187"/>
    </source>
</evidence>
<name>A0AAV9FZ02_9PEZI</name>
<keyword evidence="4 5" id="KW-0326">Glycosidase</keyword>
<feature type="chain" id="PRO_5043676026" description="Glycoside Hydrolase Family 43" evidence="6">
    <location>
        <begin position="21"/>
        <end position="294"/>
    </location>
</feature>
<keyword evidence="8" id="KW-1185">Reference proteome</keyword>
<dbReference type="CDD" id="cd18820">
    <property type="entry name" value="GH43_LbAraf43-like"/>
    <property type="match status" value="1"/>
</dbReference>
<dbReference type="Gene3D" id="2.115.10.20">
    <property type="entry name" value="Glycosyl hydrolase domain, family 43"/>
    <property type="match status" value="1"/>
</dbReference>
<dbReference type="PANTHER" id="PTHR43817">
    <property type="entry name" value="GLYCOSYL HYDROLASE"/>
    <property type="match status" value="1"/>
</dbReference>
<evidence type="ECO:0000256" key="4">
    <source>
        <dbReference type="ARBA" id="ARBA00023295"/>
    </source>
</evidence>
<dbReference type="Pfam" id="PF04616">
    <property type="entry name" value="Glyco_hydro_43"/>
    <property type="match status" value="1"/>
</dbReference>
<reference evidence="7" key="1">
    <citation type="journal article" date="2023" name="Mol. Phylogenet. Evol.">
        <title>Genome-scale phylogeny and comparative genomics of the fungal order Sordariales.</title>
        <authorList>
            <person name="Hensen N."/>
            <person name="Bonometti L."/>
            <person name="Westerberg I."/>
            <person name="Brannstrom I.O."/>
            <person name="Guillou S."/>
            <person name="Cros-Aarteil S."/>
            <person name="Calhoun S."/>
            <person name="Haridas S."/>
            <person name="Kuo A."/>
            <person name="Mondo S."/>
            <person name="Pangilinan J."/>
            <person name="Riley R."/>
            <person name="LaButti K."/>
            <person name="Andreopoulos B."/>
            <person name="Lipzen A."/>
            <person name="Chen C."/>
            <person name="Yan M."/>
            <person name="Daum C."/>
            <person name="Ng V."/>
            <person name="Clum A."/>
            <person name="Steindorff A."/>
            <person name="Ohm R.A."/>
            <person name="Martin F."/>
            <person name="Silar P."/>
            <person name="Natvig D.O."/>
            <person name="Lalanne C."/>
            <person name="Gautier V."/>
            <person name="Ament-Velasquez S.L."/>
            <person name="Kruys A."/>
            <person name="Hutchinson M.I."/>
            <person name="Powell A.J."/>
            <person name="Barry K."/>
            <person name="Miller A.N."/>
            <person name="Grigoriev I.V."/>
            <person name="Debuchy R."/>
            <person name="Gladieux P."/>
            <person name="Hiltunen Thoren M."/>
            <person name="Johannesson H."/>
        </authorList>
    </citation>
    <scope>NUCLEOTIDE SEQUENCE</scope>
    <source>
        <strain evidence="7">PSN243</strain>
    </source>
</reference>
<dbReference type="PANTHER" id="PTHR43817:SF1">
    <property type="entry name" value="HYDROLASE, FAMILY 43, PUTATIVE (AFU_ORTHOLOGUE AFUA_3G01660)-RELATED"/>
    <property type="match status" value="1"/>
</dbReference>
<keyword evidence="2 6" id="KW-0732">Signal</keyword>
<feature type="signal peptide" evidence="6">
    <location>
        <begin position="1"/>
        <end position="20"/>
    </location>
</feature>
<proteinExistence type="inferred from homology"/>
<accession>A0AAV9FZ02</accession>
<evidence type="ECO:0000313" key="7">
    <source>
        <dbReference type="EMBL" id="KAK4441974.1"/>
    </source>
</evidence>
<evidence type="ECO:0000256" key="1">
    <source>
        <dbReference type="ARBA" id="ARBA00009865"/>
    </source>
</evidence>
<comment type="similarity">
    <text evidence="1 5">Belongs to the glycosyl hydrolase 43 family.</text>
</comment>
<evidence type="ECO:0008006" key="9">
    <source>
        <dbReference type="Google" id="ProtNLM"/>
    </source>
</evidence>
<dbReference type="SUPFAM" id="SSF75005">
    <property type="entry name" value="Arabinanase/levansucrase/invertase"/>
    <property type="match status" value="1"/>
</dbReference>
<dbReference type="AlphaFoldDB" id="A0AAV9FZ02"/>
<dbReference type="EMBL" id="MU866041">
    <property type="protein sequence ID" value="KAK4441974.1"/>
    <property type="molecule type" value="Genomic_DNA"/>
</dbReference>
<dbReference type="InterPro" id="IPR006710">
    <property type="entry name" value="Glyco_hydro_43"/>
</dbReference>
<dbReference type="GO" id="GO:0005975">
    <property type="term" value="P:carbohydrate metabolic process"/>
    <property type="evidence" value="ECO:0007669"/>
    <property type="project" value="InterPro"/>
</dbReference>
<dbReference type="InterPro" id="IPR023296">
    <property type="entry name" value="Glyco_hydro_beta-prop_sf"/>
</dbReference>
<dbReference type="Proteomes" id="UP001321760">
    <property type="component" value="Unassembled WGS sequence"/>
</dbReference>
<reference evidence="7" key="2">
    <citation type="submission" date="2023-05" db="EMBL/GenBank/DDBJ databases">
        <authorList>
            <consortium name="Lawrence Berkeley National Laboratory"/>
            <person name="Steindorff A."/>
            <person name="Hensen N."/>
            <person name="Bonometti L."/>
            <person name="Westerberg I."/>
            <person name="Brannstrom I.O."/>
            <person name="Guillou S."/>
            <person name="Cros-Aarteil S."/>
            <person name="Calhoun S."/>
            <person name="Haridas S."/>
            <person name="Kuo A."/>
            <person name="Mondo S."/>
            <person name="Pangilinan J."/>
            <person name="Riley R."/>
            <person name="Labutti K."/>
            <person name="Andreopoulos B."/>
            <person name="Lipzen A."/>
            <person name="Chen C."/>
            <person name="Yanf M."/>
            <person name="Daum C."/>
            <person name="Ng V."/>
            <person name="Clum A."/>
            <person name="Ohm R."/>
            <person name="Martin F."/>
            <person name="Silar P."/>
            <person name="Natvig D."/>
            <person name="Lalanne C."/>
            <person name="Gautier V."/>
            <person name="Ament-Velasquez S.L."/>
            <person name="Kruys A."/>
            <person name="Hutchinson M.I."/>
            <person name="Powell A.J."/>
            <person name="Barry K."/>
            <person name="Miller A.N."/>
            <person name="Grigoriev I.V."/>
            <person name="Debuchy R."/>
            <person name="Gladieux P."/>
            <person name="Thoren M.H."/>
            <person name="Johannesson H."/>
        </authorList>
    </citation>
    <scope>NUCLEOTIDE SEQUENCE</scope>
    <source>
        <strain evidence="7">PSN243</strain>
    </source>
</reference>
<gene>
    <name evidence="7" type="ORF">QBC34DRAFT_453376</name>
</gene>
<organism evidence="7 8">
    <name type="scientific">Podospora aff. communis PSN243</name>
    <dbReference type="NCBI Taxonomy" id="3040156"/>
    <lineage>
        <taxon>Eukaryota</taxon>
        <taxon>Fungi</taxon>
        <taxon>Dikarya</taxon>
        <taxon>Ascomycota</taxon>
        <taxon>Pezizomycotina</taxon>
        <taxon>Sordariomycetes</taxon>
        <taxon>Sordariomycetidae</taxon>
        <taxon>Sordariales</taxon>
        <taxon>Podosporaceae</taxon>
        <taxon>Podospora</taxon>
    </lineage>
</organism>
<protein>
    <recommendedName>
        <fullName evidence="9">Glycoside Hydrolase Family 43</fullName>
    </recommendedName>
</protein>
<evidence type="ECO:0000256" key="3">
    <source>
        <dbReference type="ARBA" id="ARBA00022801"/>
    </source>
</evidence>
<comment type="caution">
    <text evidence="7">The sequence shown here is derived from an EMBL/GenBank/DDBJ whole genome shotgun (WGS) entry which is preliminary data.</text>
</comment>
<evidence type="ECO:0000256" key="6">
    <source>
        <dbReference type="SAM" id="SignalP"/>
    </source>
</evidence>
<sequence length="294" mass="32403">MHPLKSIVVIFLCLLQLSNAANFSNPLKARDGSDPFIVWDSGYYYLLTTTWTDVEITRATTLEGLKRGEVGVIWTDTNPSRCCNVWAPELHKVNGTWYVYYTAGNRQNLDGQRSHVLKGGPTPFSPYTYATQLTPQWSIDGTLHTLSSNLYFIWSCFPQPKLQSLCIAPLSTPTSLASMSQTHILSTPTLPWERVCNPVNEGAAPLYRNNKTFIAYSASDCWTDSYQLGLLTYDGTGDPLLASSLTKTGPVFSSANGNYWTGHNAFFSSPDGKEVWNFGRAEVVGTVMGGPSGE</sequence>
<keyword evidence="3 5" id="KW-0378">Hydrolase</keyword>
<evidence type="ECO:0000256" key="2">
    <source>
        <dbReference type="ARBA" id="ARBA00022729"/>
    </source>
</evidence>
<evidence type="ECO:0000313" key="8">
    <source>
        <dbReference type="Proteomes" id="UP001321760"/>
    </source>
</evidence>
<dbReference type="GO" id="GO:0004553">
    <property type="term" value="F:hydrolase activity, hydrolyzing O-glycosyl compounds"/>
    <property type="evidence" value="ECO:0007669"/>
    <property type="project" value="InterPro"/>
</dbReference>